<evidence type="ECO:0000313" key="3">
    <source>
        <dbReference type="Proteomes" id="UP000234560"/>
    </source>
</evidence>
<keyword evidence="1" id="KW-1133">Transmembrane helix</keyword>
<reference evidence="2" key="2">
    <citation type="submission" date="2023-10" db="EMBL/GenBank/DDBJ databases">
        <authorList>
            <person name="Choi B."/>
        </authorList>
    </citation>
    <scope>NUCLEOTIDE SEQUENCE</scope>
    <source>
        <strain evidence="2">UMB0763</strain>
    </source>
</reference>
<dbReference type="KEGG" id="cpyr:CYJ47_08150"/>
<feature type="transmembrane region" description="Helical" evidence="1">
    <location>
        <begin position="12"/>
        <end position="35"/>
    </location>
</feature>
<name>A0AAF1BV95_9CORY</name>
<evidence type="ECO:0000256" key="1">
    <source>
        <dbReference type="SAM" id="Phobius"/>
    </source>
</evidence>
<dbReference type="Proteomes" id="UP000234560">
    <property type="component" value="Chromosome"/>
</dbReference>
<protein>
    <submittedName>
        <fullName evidence="2">DUF4245 domain-containing protein</fullName>
    </submittedName>
</protein>
<dbReference type="AlphaFoldDB" id="A0AAF1BV95"/>
<proteinExistence type="predicted"/>
<keyword evidence="1" id="KW-0472">Membrane</keyword>
<sequence>MAEKKPRIYQGMPDMVLSMVVIVIIMLISVGFTGLCSFNPGAPENGPVQRVDAANFVQQEQSNSTFPIVLPELGDEWIPNSARRSDFAGNAAPTVGWVTPNGAFAQLMQTAATTEEIIDSYDAPYEEVGASTVEGHEVRLFQAEGERDLRVVDLGSHRLVFTGSADVSEIDELIAATMKVSDR</sequence>
<gene>
    <name evidence="2" type="ORF">CYJ47_08150</name>
</gene>
<keyword evidence="1" id="KW-0812">Transmembrane</keyword>
<evidence type="ECO:0000313" key="2">
    <source>
        <dbReference type="EMBL" id="WOT01252.1"/>
    </source>
</evidence>
<accession>A0AAF1BV95</accession>
<dbReference type="Pfam" id="PF14030">
    <property type="entry name" value="DUF4245"/>
    <property type="match status" value="1"/>
</dbReference>
<dbReference type="EMBL" id="CP136958">
    <property type="protein sequence ID" value="WOT01252.1"/>
    <property type="molecule type" value="Genomic_DNA"/>
</dbReference>
<reference evidence="2" key="1">
    <citation type="submission" date="2017-12" db="EMBL/GenBank/DDBJ databases">
        <authorList>
            <person name="Thomas-White K."/>
            <person name="Wolfe A.J."/>
        </authorList>
    </citation>
    <scope>NUCLEOTIDE SEQUENCE</scope>
    <source>
        <strain evidence="2">UMB0763</strain>
    </source>
</reference>
<dbReference type="RefSeq" id="WP_180805402.1">
    <property type="nucleotide sequence ID" value="NZ_CAMIHY010000029.1"/>
</dbReference>
<organism evidence="2 3">
    <name type="scientific">Corynebacterium pyruviciproducens</name>
    <dbReference type="NCBI Taxonomy" id="598660"/>
    <lineage>
        <taxon>Bacteria</taxon>
        <taxon>Bacillati</taxon>
        <taxon>Actinomycetota</taxon>
        <taxon>Actinomycetes</taxon>
        <taxon>Mycobacteriales</taxon>
        <taxon>Corynebacteriaceae</taxon>
        <taxon>Corynebacterium</taxon>
    </lineage>
</organism>
<dbReference type="InterPro" id="IPR025339">
    <property type="entry name" value="DUF4245"/>
</dbReference>